<reference evidence="3 4" key="1">
    <citation type="submission" date="2024-05" db="EMBL/GenBank/DDBJ databases">
        <authorList>
            <person name="Kim H.-Y."/>
            <person name="Kim E."/>
            <person name="Cai Y."/>
            <person name="Yang S.-M."/>
            <person name="Lee W."/>
        </authorList>
    </citation>
    <scope>NUCLEOTIDE SEQUENCE [LARGE SCALE GENOMIC DNA]</scope>
    <source>
        <strain evidence="3 4">FBL11</strain>
    </source>
</reference>
<evidence type="ECO:0000313" key="4">
    <source>
        <dbReference type="Proteomes" id="UP001461960"/>
    </source>
</evidence>
<dbReference type="Pfam" id="PF01051">
    <property type="entry name" value="Rep3_N"/>
    <property type="match status" value="1"/>
</dbReference>
<organism evidence="3 4">
    <name type="scientific">Psychrobacter saeujeotis</name>
    <dbReference type="NCBI Taxonomy" id="3143436"/>
    <lineage>
        <taxon>Bacteria</taxon>
        <taxon>Pseudomonadati</taxon>
        <taxon>Pseudomonadota</taxon>
        <taxon>Gammaproteobacteria</taxon>
        <taxon>Moraxellales</taxon>
        <taxon>Moraxellaceae</taxon>
        <taxon>Psychrobacter</taxon>
    </lineage>
</organism>
<dbReference type="InterPro" id="IPR000525">
    <property type="entry name" value="Initiator_Rep_WH1"/>
</dbReference>
<name>A0ABU9X8A0_9GAMM</name>
<accession>A0ABU9X8A0</accession>
<evidence type="ECO:0000256" key="1">
    <source>
        <dbReference type="ARBA" id="ARBA00038283"/>
    </source>
</evidence>
<protein>
    <submittedName>
        <fullName evidence="3">Replication initiation protein RepM</fullName>
    </submittedName>
</protein>
<dbReference type="InterPro" id="IPR036388">
    <property type="entry name" value="WH-like_DNA-bd_sf"/>
</dbReference>
<comment type="caution">
    <text evidence="3">The sequence shown here is derived from an EMBL/GenBank/DDBJ whole genome shotgun (WGS) entry which is preliminary data.</text>
</comment>
<dbReference type="Gene3D" id="1.10.10.10">
    <property type="entry name" value="Winged helix-like DNA-binding domain superfamily/Winged helix DNA-binding domain"/>
    <property type="match status" value="2"/>
</dbReference>
<dbReference type="RefSeq" id="WP_345832199.1">
    <property type="nucleotide sequence ID" value="NZ_JBDGHN010000004.1"/>
</dbReference>
<evidence type="ECO:0000313" key="3">
    <source>
        <dbReference type="EMBL" id="MEN2751638.1"/>
    </source>
</evidence>
<dbReference type="Pfam" id="PF21205">
    <property type="entry name" value="Rep3_C"/>
    <property type="match status" value="1"/>
</dbReference>
<dbReference type="InterPro" id="IPR036390">
    <property type="entry name" value="WH_DNA-bd_sf"/>
</dbReference>
<keyword evidence="4" id="KW-1185">Reference proteome</keyword>
<sequence length="320" mass="37006">MSNLVVKTNRLNTATQNLSLTEVRIMQLAIVDARETGLGLTSDSPLTISSSRYAEAFGVTRQTAYEAILKAEKTLFDRRFSFLDDDDKMVKSRWVQRVKYLDDEASIEIILTYDVVKEVTRIDGYDQFFTQYLLEQTANMNSAYSVRLYELLVQWKKAKKTPVLDIEVFREQLGVEPTEYNRIYDFKKNVVDLGVNEINEKTDLKVSYKQKKKGRKIVGFEFAVLSNKKTDKKEASIERDSANGDMFTVDGLSDKQLKRIVLHKGFISTYGRLATGDNGRDWKLFTEFMVNEIKKDPSKFSKKKPIREYLNGKDDDYQYA</sequence>
<feature type="domain" description="Initiator Rep protein WH1" evidence="2">
    <location>
        <begin position="5"/>
        <end position="152"/>
    </location>
</feature>
<gene>
    <name evidence="3" type="primary">repM</name>
    <name evidence="3" type="ORF">AAIR29_08330</name>
</gene>
<dbReference type="Proteomes" id="UP001461960">
    <property type="component" value="Unassembled WGS sequence"/>
</dbReference>
<dbReference type="SUPFAM" id="SSF46785">
    <property type="entry name" value="Winged helix' DNA-binding domain"/>
    <property type="match status" value="2"/>
</dbReference>
<evidence type="ECO:0000259" key="2">
    <source>
        <dbReference type="Pfam" id="PF01051"/>
    </source>
</evidence>
<dbReference type="NCBIfam" id="NF038290">
    <property type="entry name" value="repM_Acin"/>
    <property type="match status" value="1"/>
</dbReference>
<proteinExistence type="inferred from homology"/>
<dbReference type="EMBL" id="JBDGHN010000004">
    <property type="protein sequence ID" value="MEN2751638.1"/>
    <property type="molecule type" value="Genomic_DNA"/>
</dbReference>
<comment type="similarity">
    <text evidence="1">Belongs to the initiator RepB protein family.</text>
</comment>